<dbReference type="InterPro" id="IPR015890">
    <property type="entry name" value="Chorismate_C"/>
</dbReference>
<dbReference type="EMBL" id="BJYL01000059">
    <property type="protein sequence ID" value="GEN85097.1"/>
    <property type="molecule type" value="Genomic_DNA"/>
</dbReference>
<dbReference type="PANTHER" id="PTHR11236">
    <property type="entry name" value="AMINOBENZOATE/ANTHRANILATE SYNTHASE"/>
    <property type="match status" value="1"/>
</dbReference>
<evidence type="ECO:0000313" key="3">
    <source>
        <dbReference type="EMBL" id="GEN85097.1"/>
    </source>
</evidence>
<comment type="caution">
    <text evidence="3">The sequence shown here is derived from an EMBL/GenBank/DDBJ whole genome shotgun (WGS) entry which is preliminary data.</text>
</comment>
<dbReference type="PANTHER" id="PTHR11236:SF41">
    <property type="entry name" value="AMINODEOXYCHORISMATE SYNTHASE COMPONENT 1"/>
    <property type="match status" value="1"/>
</dbReference>
<dbReference type="GO" id="GO:0000162">
    <property type="term" value="P:L-tryptophan biosynthetic process"/>
    <property type="evidence" value="ECO:0007669"/>
    <property type="project" value="TreeGrafter"/>
</dbReference>
<dbReference type="Proteomes" id="UP000321901">
    <property type="component" value="Unassembled WGS sequence"/>
</dbReference>
<proteinExistence type="predicted"/>
<feature type="domain" description="Chorismate-utilising enzyme C-terminal" evidence="1">
    <location>
        <begin position="205"/>
        <end position="456"/>
    </location>
</feature>
<accession>A0A511ZCB8</accession>
<feature type="domain" description="Anthranilate synthase component I N-terminal" evidence="2">
    <location>
        <begin position="21"/>
        <end position="148"/>
    </location>
</feature>
<gene>
    <name evidence="3" type="primary">pabB</name>
    <name evidence="3" type="ORF">SLU01_34090</name>
</gene>
<dbReference type="RefSeq" id="WP_147060567.1">
    <property type="nucleotide sequence ID" value="NZ_BJYL01000059.1"/>
</dbReference>
<evidence type="ECO:0000259" key="1">
    <source>
        <dbReference type="Pfam" id="PF00425"/>
    </source>
</evidence>
<keyword evidence="4" id="KW-1185">Reference proteome</keyword>
<evidence type="ECO:0000313" key="4">
    <source>
        <dbReference type="Proteomes" id="UP000321901"/>
    </source>
</evidence>
<reference evidence="3 4" key="1">
    <citation type="submission" date="2019-07" db="EMBL/GenBank/DDBJ databases">
        <title>Whole genome shotgun sequence of Sporosarcina luteola NBRC 105378.</title>
        <authorList>
            <person name="Hosoyama A."/>
            <person name="Uohara A."/>
            <person name="Ohji S."/>
            <person name="Ichikawa N."/>
        </authorList>
    </citation>
    <scope>NUCLEOTIDE SEQUENCE [LARGE SCALE GENOMIC DNA]</scope>
    <source>
        <strain evidence="3 4">NBRC 105378</strain>
    </source>
</reference>
<dbReference type="PRINTS" id="PR00095">
    <property type="entry name" value="ANTSNTHASEI"/>
</dbReference>
<evidence type="ECO:0000259" key="2">
    <source>
        <dbReference type="Pfam" id="PF04715"/>
    </source>
</evidence>
<dbReference type="AlphaFoldDB" id="A0A511ZCB8"/>
<dbReference type="OrthoDB" id="9803598at2"/>
<organism evidence="3 4">
    <name type="scientific">Sporosarcina luteola</name>
    <dbReference type="NCBI Taxonomy" id="582850"/>
    <lineage>
        <taxon>Bacteria</taxon>
        <taxon>Bacillati</taxon>
        <taxon>Bacillota</taxon>
        <taxon>Bacilli</taxon>
        <taxon>Bacillales</taxon>
        <taxon>Caryophanaceae</taxon>
        <taxon>Sporosarcina</taxon>
    </lineage>
</organism>
<dbReference type="InterPro" id="IPR006805">
    <property type="entry name" value="Anth_synth_I_N"/>
</dbReference>
<dbReference type="Pfam" id="PF04715">
    <property type="entry name" value="Anth_synt_I_N"/>
    <property type="match status" value="1"/>
</dbReference>
<dbReference type="Gene3D" id="3.60.120.10">
    <property type="entry name" value="Anthranilate synthase"/>
    <property type="match status" value="1"/>
</dbReference>
<protein>
    <submittedName>
        <fullName evidence="3">Para-aminobenzoate synthase</fullName>
    </submittedName>
</protein>
<dbReference type="InterPro" id="IPR005801">
    <property type="entry name" value="ADC_synthase"/>
</dbReference>
<name>A0A511ZCB8_9BACL</name>
<dbReference type="Pfam" id="PF00425">
    <property type="entry name" value="Chorismate_bind"/>
    <property type="match status" value="1"/>
</dbReference>
<dbReference type="SUPFAM" id="SSF56322">
    <property type="entry name" value="ADC synthase"/>
    <property type="match status" value="1"/>
</dbReference>
<sequence>MDRMYPEYKKAKMTKEQFFYAYKELAETAEKHILLESGRAGKYCIAGIDPLVTMKAIGSQSLELKWRDGSCEVREGEPLKLLTEFNESMKMDHLPELPDFQGGAIGFISYDYVRTYAPIPNTAIDDLETPDLFFYLFDQWTVLDVEKEVAFFMTLPGRELDVSVLENEWIAAASTGLEKQVHSGKGSTIQIARPENVEVSVTGPQFEQMVRDVQRYIAQGEVEQVNLSVRQSKTLTADPLLMYEALRSFNPSPYMAMIGAEDFAVVSGSPELLLKKRDAELSTRPIGGTRPRGATIAEDEALEKDLLSNEKEKGEHLMLVDLEREDFERVCVPETVETDEFMVIERYSHVMHLVSNVRGTSSPDLSTADIIKGVFPGGSITGSPKLRTMEIIEELEPTRRGLYTGSIGWIGFNGDMELNIVIRTAYIKEGVAHIQAGAGLVADSVPEAEYVESLNKAQALWQAKDMAETAEAKA</sequence>
<dbReference type="InterPro" id="IPR019999">
    <property type="entry name" value="Anth_synth_I-like"/>
</dbReference>